<protein>
    <recommendedName>
        <fullName evidence="3">Reverse transcriptase</fullName>
    </recommendedName>
</protein>
<evidence type="ECO:0008006" key="3">
    <source>
        <dbReference type="Google" id="ProtNLM"/>
    </source>
</evidence>
<gene>
    <name evidence="1" type="ORF">LIER_41708</name>
</gene>
<dbReference type="Proteomes" id="UP001454036">
    <property type="component" value="Unassembled WGS sequence"/>
</dbReference>
<name>A0AAV3RH60_LITER</name>
<accession>A0AAV3RH60</accession>
<organism evidence="1 2">
    <name type="scientific">Lithospermum erythrorhizon</name>
    <name type="common">Purple gromwell</name>
    <name type="synonym">Lithospermum officinale var. erythrorhizon</name>
    <dbReference type="NCBI Taxonomy" id="34254"/>
    <lineage>
        <taxon>Eukaryota</taxon>
        <taxon>Viridiplantae</taxon>
        <taxon>Streptophyta</taxon>
        <taxon>Embryophyta</taxon>
        <taxon>Tracheophyta</taxon>
        <taxon>Spermatophyta</taxon>
        <taxon>Magnoliopsida</taxon>
        <taxon>eudicotyledons</taxon>
        <taxon>Gunneridae</taxon>
        <taxon>Pentapetalae</taxon>
        <taxon>asterids</taxon>
        <taxon>lamiids</taxon>
        <taxon>Boraginales</taxon>
        <taxon>Boraginaceae</taxon>
        <taxon>Boraginoideae</taxon>
        <taxon>Lithospermeae</taxon>
        <taxon>Lithospermum</taxon>
    </lineage>
</organism>
<comment type="caution">
    <text evidence="1">The sequence shown here is derived from an EMBL/GenBank/DDBJ whole genome shotgun (WGS) entry which is preliminary data.</text>
</comment>
<proteinExistence type="predicted"/>
<evidence type="ECO:0000313" key="2">
    <source>
        <dbReference type="Proteomes" id="UP001454036"/>
    </source>
</evidence>
<keyword evidence="2" id="KW-1185">Reference proteome</keyword>
<reference evidence="1 2" key="1">
    <citation type="submission" date="2024-01" db="EMBL/GenBank/DDBJ databases">
        <title>The complete chloroplast genome sequence of Lithospermum erythrorhizon: insights into the phylogenetic relationship among Boraginaceae species and the maternal lineages of purple gromwells.</title>
        <authorList>
            <person name="Okada T."/>
            <person name="Watanabe K."/>
        </authorList>
    </citation>
    <scope>NUCLEOTIDE SEQUENCE [LARGE SCALE GENOMIC DNA]</scope>
</reference>
<dbReference type="AlphaFoldDB" id="A0AAV3RH60"/>
<sequence length="110" mass="12631">MGQLFQGDEVKKGVFNMVGMKAPGPDGMPALFYQRYWEVVGADVIEMVLETLNHGSSLCYKQYSECFCGGTPHYEQYSYEVHYVIKKKRGSQKGWVSLKLDMEKAYDRVE</sequence>
<dbReference type="EMBL" id="BAABME010026701">
    <property type="protein sequence ID" value="GAA0174347.1"/>
    <property type="molecule type" value="Genomic_DNA"/>
</dbReference>
<evidence type="ECO:0000313" key="1">
    <source>
        <dbReference type="EMBL" id="GAA0174347.1"/>
    </source>
</evidence>